<dbReference type="CDD" id="cd00200">
    <property type="entry name" value="WD40"/>
    <property type="match status" value="2"/>
</dbReference>
<dbReference type="PRINTS" id="PR00320">
    <property type="entry name" value="GPROTEINBRPT"/>
</dbReference>
<evidence type="ECO:0000256" key="2">
    <source>
        <dbReference type="ARBA" id="ARBA00022737"/>
    </source>
</evidence>
<feature type="transmembrane region" description="Helical" evidence="4">
    <location>
        <begin position="543"/>
        <end position="563"/>
    </location>
</feature>
<dbReference type="PANTHER" id="PTHR19846">
    <property type="entry name" value="WD40 REPEAT PROTEIN"/>
    <property type="match status" value="1"/>
</dbReference>
<evidence type="ECO:0000256" key="3">
    <source>
        <dbReference type="PROSITE-ProRule" id="PRU00221"/>
    </source>
</evidence>
<accession>A0ABW2T9C4</accession>
<feature type="repeat" description="WD" evidence="3">
    <location>
        <begin position="764"/>
        <end position="796"/>
    </location>
</feature>
<comment type="caution">
    <text evidence="6">The sequence shown here is derived from an EMBL/GenBank/DDBJ whole genome shotgun (WGS) entry which is preliminary data.</text>
</comment>
<evidence type="ECO:0000256" key="4">
    <source>
        <dbReference type="SAM" id="Phobius"/>
    </source>
</evidence>
<feature type="repeat" description="WD" evidence="3">
    <location>
        <begin position="674"/>
        <end position="715"/>
    </location>
</feature>
<dbReference type="InterPro" id="IPR027417">
    <property type="entry name" value="P-loop_NTPase"/>
</dbReference>
<dbReference type="Pfam" id="PF00400">
    <property type="entry name" value="WD40"/>
    <property type="match status" value="14"/>
</dbReference>
<dbReference type="InterPro" id="IPR001387">
    <property type="entry name" value="Cro/C1-type_HTH"/>
</dbReference>
<dbReference type="SUPFAM" id="SSF63825">
    <property type="entry name" value="YWTD domain"/>
    <property type="match status" value="1"/>
</dbReference>
<feature type="repeat" description="WD" evidence="3">
    <location>
        <begin position="974"/>
        <end position="1006"/>
    </location>
</feature>
<reference evidence="7" key="1">
    <citation type="journal article" date="2019" name="Int. J. Syst. Evol. Microbiol.">
        <title>The Global Catalogue of Microorganisms (GCM) 10K type strain sequencing project: providing services to taxonomists for standard genome sequencing and annotation.</title>
        <authorList>
            <consortium name="The Broad Institute Genomics Platform"/>
            <consortium name="The Broad Institute Genome Sequencing Center for Infectious Disease"/>
            <person name="Wu L."/>
            <person name="Ma J."/>
        </authorList>
    </citation>
    <scope>NUCLEOTIDE SEQUENCE [LARGE SCALE GENOMIC DNA]</scope>
    <source>
        <strain evidence="7">JCM 10083</strain>
    </source>
</reference>
<feature type="repeat" description="WD" evidence="3">
    <location>
        <begin position="1100"/>
        <end position="1134"/>
    </location>
</feature>
<keyword evidence="4" id="KW-0812">Transmembrane</keyword>
<dbReference type="EMBL" id="JBHTEE010000001">
    <property type="protein sequence ID" value="MFC7604329.1"/>
    <property type="molecule type" value="Genomic_DNA"/>
</dbReference>
<dbReference type="InterPro" id="IPR001680">
    <property type="entry name" value="WD40_rpt"/>
</dbReference>
<dbReference type="CDD" id="cd00267">
    <property type="entry name" value="ABC_ATPase"/>
    <property type="match status" value="1"/>
</dbReference>
<dbReference type="InterPro" id="IPR036322">
    <property type="entry name" value="WD40_repeat_dom_sf"/>
</dbReference>
<keyword evidence="2" id="KW-0677">Repeat</keyword>
<dbReference type="PROSITE" id="PS50082">
    <property type="entry name" value="WD_REPEATS_2"/>
    <property type="match status" value="14"/>
</dbReference>
<feature type="repeat" description="WD" evidence="3">
    <location>
        <begin position="890"/>
        <end position="923"/>
    </location>
</feature>
<dbReference type="Proteomes" id="UP001596514">
    <property type="component" value="Unassembled WGS sequence"/>
</dbReference>
<protein>
    <recommendedName>
        <fullName evidence="5">HTH cro/C1-type domain-containing protein</fullName>
    </recommendedName>
</protein>
<feature type="repeat" description="WD" evidence="3">
    <location>
        <begin position="1184"/>
        <end position="1215"/>
    </location>
</feature>
<dbReference type="SMART" id="SM00530">
    <property type="entry name" value="HTH_XRE"/>
    <property type="match status" value="1"/>
</dbReference>
<dbReference type="InterPro" id="IPR020472">
    <property type="entry name" value="WD40_PAC1"/>
</dbReference>
<feature type="domain" description="HTH cro/C1-type" evidence="5">
    <location>
        <begin position="21"/>
        <end position="77"/>
    </location>
</feature>
<keyword evidence="4" id="KW-1133">Transmembrane helix</keyword>
<feature type="repeat" description="WD" evidence="3">
    <location>
        <begin position="932"/>
        <end position="965"/>
    </location>
</feature>
<feature type="repeat" description="WD" evidence="3">
    <location>
        <begin position="628"/>
        <end position="659"/>
    </location>
</feature>
<evidence type="ECO:0000313" key="7">
    <source>
        <dbReference type="Proteomes" id="UP001596514"/>
    </source>
</evidence>
<dbReference type="Gene3D" id="2.130.10.10">
    <property type="entry name" value="YVTN repeat-like/Quinoprotein amine dehydrogenase"/>
    <property type="match status" value="5"/>
</dbReference>
<dbReference type="InterPro" id="IPR019775">
    <property type="entry name" value="WD40_repeat_CS"/>
</dbReference>
<dbReference type="PANTHER" id="PTHR19846:SF0">
    <property type="entry name" value="PRE-MRNA PROCESSING FACTOR 4"/>
    <property type="match status" value="1"/>
</dbReference>
<feature type="repeat" description="WD" evidence="3">
    <location>
        <begin position="806"/>
        <end position="839"/>
    </location>
</feature>
<dbReference type="SMART" id="SM00320">
    <property type="entry name" value="WD40"/>
    <property type="match status" value="14"/>
</dbReference>
<dbReference type="PROSITE" id="PS00678">
    <property type="entry name" value="WD_REPEATS_1"/>
    <property type="match status" value="6"/>
</dbReference>
<name>A0ABW2T9C4_9ACTN</name>
<dbReference type="InterPro" id="IPR015943">
    <property type="entry name" value="WD40/YVTN_repeat-like_dom_sf"/>
</dbReference>
<evidence type="ECO:0000313" key="6">
    <source>
        <dbReference type="EMBL" id="MFC7604329.1"/>
    </source>
</evidence>
<dbReference type="RefSeq" id="WP_343961532.1">
    <property type="nucleotide sequence ID" value="NZ_BAAAGK010000005.1"/>
</dbReference>
<dbReference type="SUPFAM" id="SSF52540">
    <property type="entry name" value="P-loop containing nucleoside triphosphate hydrolases"/>
    <property type="match status" value="1"/>
</dbReference>
<dbReference type="Gene3D" id="3.40.50.300">
    <property type="entry name" value="P-loop containing nucleotide triphosphate hydrolases"/>
    <property type="match status" value="1"/>
</dbReference>
<feature type="repeat" description="WD" evidence="3">
    <location>
        <begin position="1142"/>
        <end position="1173"/>
    </location>
</feature>
<dbReference type="PROSITE" id="PS50294">
    <property type="entry name" value="WD_REPEATS_REGION"/>
    <property type="match status" value="14"/>
</dbReference>
<organism evidence="6 7">
    <name type="scientific">Streptosporangium amethystogenes subsp. fukuiense</name>
    <dbReference type="NCBI Taxonomy" id="698418"/>
    <lineage>
        <taxon>Bacteria</taxon>
        <taxon>Bacillati</taxon>
        <taxon>Actinomycetota</taxon>
        <taxon>Actinomycetes</taxon>
        <taxon>Streptosporangiales</taxon>
        <taxon>Streptosporangiaceae</taxon>
        <taxon>Streptosporangium</taxon>
    </lineage>
</organism>
<dbReference type="SUPFAM" id="SSF50978">
    <property type="entry name" value="WD40 repeat-like"/>
    <property type="match status" value="2"/>
</dbReference>
<feature type="repeat" description="WD" evidence="3">
    <location>
        <begin position="716"/>
        <end position="748"/>
    </location>
</feature>
<dbReference type="InterPro" id="IPR049052">
    <property type="entry name" value="nSTAND1"/>
</dbReference>
<dbReference type="Pfam" id="PF20703">
    <property type="entry name" value="nSTAND1"/>
    <property type="match status" value="1"/>
</dbReference>
<sequence>MGRPERALDPDAGPLQRFASELRQLRTEAGRPSYRELSRRAHYSVTALSEAAGGEVFPTLAVTLAYVGACGGDAELWEKRWRTLAAEFASADAAERADKDADAPYLGLVTFDPGDADRFFGRRELVGELCARLEDTSLLAVFGPSGSGKSSLLRAGLLPALWDGALRGSKAWPTLLLTPGEHPLEELAIAMANEMGTGASVLHAGLLAEDGSARLDIGQLLEGRPKSARAVIVVDQFEEVFTLCRDERERMAFLDWLLTAADGTDGRARVVLGVRADFYARCAEYPPLVAALRDRQLLIGPMDEEDLRQVVTGPAARAGLKVDRALVEAILGDCRREPGALPLLSHALLETWKRRRGDAMTLAGYRAAGGIQGAIAQSAEQVYDEAGDRERPLVKNVFLRLTALGEGTEDTRRRVAPAELLSGPNGTAVATVLTRLTEARLLTVDEDSVQVAHEAVIRSWPRLRGWLAEDRELVRLHRRLTEAAAEWEQHGRADELLYRGIRLTAWDGRELDRLNDSERAFLEAARAREARERAAAGRRARRLLISVTAVGMVVCALAVMALVQADRARYEQNLAYSRQLAADARGQLQLDPQLSLLMARRAYEVSPTAEAAAILRQAVVDSRVRLILPVDGGKVCGVAFSPDGRLLATSSGDGTVRVWRTTGRGLPVGDPVVLRGHEGQAWSPVFSPDGRYLATAGVDGTVRVWDLTGGDRPAVLRGHTGEVWNVSFSPDGRRLASAGDDGTVRVWKAVDGGWAGAEAPSAVLRGHRGRALGVAFSPDGRHLATGGGDGTVRLWDPEGEARPTVLRGHENSVENVAFSPDGRRLVSASTDGTARLWDIPGDGSSMVLRGHDGTVEGVAFSRDGRRIASVGNDGTVNVWSAGDTIAPLLLSGHRGTVWGADFSPDGRILASASDDGTVRLWDVTAVGDAVIMRGHTGEVWDAALSPDGRRVADAGSDGTVRIGDVTGKGSTVVLSPGGGEMLGVSFSPDGRRVASATRDGVVRVWDASGRGEPIALRGHLETVWNAAFSPDGRRLVSGGSDGTVRVWDLSGRGEPLVLRGHRGLVRQVAFGPDGRRVASAGEDGTVRVWDVSGHGEPVVLRGHQGMVWGVSFSPDGRRLTSGGSDGTVRVWDVSGRGEPVVLRGHRGLVWSVSFSPDGQWVASSGNDNTVRIWAAAGVGEPVVFHGYGASVESVEFARDSRYLVTAHGDATVRVWRCDVCGPMEEVLRLARDRTVREPTPDERKAYLQTFR</sequence>
<keyword evidence="7" id="KW-1185">Reference proteome</keyword>
<proteinExistence type="predicted"/>
<keyword evidence="4" id="KW-0472">Membrane</keyword>
<keyword evidence="1 3" id="KW-0853">WD repeat</keyword>
<gene>
    <name evidence="6" type="ORF">ACFQVD_29870</name>
</gene>
<evidence type="ECO:0000259" key="5">
    <source>
        <dbReference type="SMART" id="SM00530"/>
    </source>
</evidence>
<evidence type="ECO:0000256" key="1">
    <source>
        <dbReference type="ARBA" id="ARBA00022574"/>
    </source>
</evidence>
<feature type="repeat" description="WD" evidence="3">
    <location>
        <begin position="1058"/>
        <end position="1092"/>
    </location>
</feature>
<feature type="repeat" description="WD" evidence="3">
    <location>
        <begin position="1016"/>
        <end position="1050"/>
    </location>
</feature>
<feature type="repeat" description="WD" evidence="3">
    <location>
        <begin position="848"/>
        <end position="880"/>
    </location>
</feature>